<dbReference type="SUPFAM" id="SSF53850">
    <property type="entry name" value="Periplasmic binding protein-like II"/>
    <property type="match status" value="1"/>
</dbReference>
<keyword evidence="2" id="KW-0732">Signal</keyword>
<protein>
    <submittedName>
        <fullName evidence="6">Extracellular solute-binding protein</fullName>
    </submittedName>
</protein>
<name>A0A5R9G466_9BACL</name>
<evidence type="ECO:0000313" key="6">
    <source>
        <dbReference type="EMBL" id="TLS49116.1"/>
    </source>
</evidence>
<keyword evidence="3" id="KW-0472">Membrane</keyword>
<organism evidence="6 7">
    <name type="scientific">Paenibacillus antri</name>
    <dbReference type="NCBI Taxonomy" id="2582848"/>
    <lineage>
        <taxon>Bacteria</taxon>
        <taxon>Bacillati</taxon>
        <taxon>Bacillota</taxon>
        <taxon>Bacilli</taxon>
        <taxon>Bacillales</taxon>
        <taxon>Paenibacillaceae</taxon>
        <taxon>Paenibacillus</taxon>
    </lineage>
</organism>
<dbReference type="InterPro" id="IPR050490">
    <property type="entry name" value="Bact_solute-bd_prot1"/>
</dbReference>
<evidence type="ECO:0000256" key="4">
    <source>
        <dbReference type="ARBA" id="ARBA00023139"/>
    </source>
</evidence>
<keyword evidence="7" id="KW-1185">Reference proteome</keyword>
<keyword evidence="4" id="KW-0564">Palmitate</keyword>
<evidence type="ECO:0000256" key="3">
    <source>
        <dbReference type="ARBA" id="ARBA00023136"/>
    </source>
</evidence>
<dbReference type="InterPro" id="IPR006059">
    <property type="entry name" value="SBP"/>
</dbReference>
<evidence type="ECO:0000256" key="1">
    <source>
        <dbReference type="ARBA" id="ARBA00022475"/>
    </source>
</evidence>
<comment type="caution">
    <text evidence="6">The sequence shown here is derived from an EMBL/GenBank/DDBJ whole genome shotgun (WGS) entry which is preliminary data.</text>
</comment>
<dbReference type="Pfam" id="PF01547">
    <property type="entry name" value="SBP_bac_1"/>
    <property type="match status" value="1"/>
</dbReference>
<evidence type="ECO:0000256" key="5">
    <source>
        <dbReference type="ARBA" id="ARBA00023288"/>
    </source>
</evidence>
<accession>A0A5R9G466</accession>
<dbReference type="PANTHER" id="PTHR43649:SF33">
    <property type="entry name" value="POLYGALACTURONAN_RHAMNOGALACTURONAN-BINDING PROTEIN YTCQ"/>
    <property type="match status" value="1"/>
</dbReference>
<dbReference type="PANTHER" id="PTHR43649">
    <property type="entry name" value="ARABINOSE-BINDING PROTEIN-RELATED"/>
    <property type="match status" value="1"/>
</dbReference>
<evidence type="ECO:0000256" key="2">
    <source>
        <dbReference type="ARBA" id="ARBA00022729"/>
    </source>
</evidence>
<gene>
    <name evidence="6" type="ORF">FE782_27120</name>
</gene>
<dbReference type="Gene3D" id="3.40.190.10">
    <property type="entry name" value="Periplasmic binding protein-like II"/>
    <property type="match status" value="2"/>
</dbReference>
<sequence length="465" mass="51412">MGNSFNCCSKSRIICLEPDRESATINIVNAVKNSCHLKGDTHVKKWLTGVASSILALGVLAGCGGGTEPAGGNGGSDSGNSNEKVEISFLYQMDDKRTQPYWDELIADFESKNPNIKIKGMSYPDVAKKGDYIKTLYATGQLPDVTLAGLEDIKLIDGVFMEVPENIVSLFDENALSKRDGKVYTLPTAKYIMLDMFYNTEIFKKYNLTPPKTWAEFLALCQTLKDNGMNPMVEAGQGVSGYILHNPMMTVMLNEIANDYPQKLVSGELKFNGPEIAEIATRFQELWNKGYYQEGSLSFTAPQKEEAFMKGSAAMVVDGQFNAAKYAEGSNFEVGWFPLPAVNSADTYPVMYGDDVGVSAESKHPEADWKLVEYLFSSDVYRSLIAPMSATHTTKEAITYEQNYLSTSMNEISSQLKPLTSFMKIESFPSGTTEAFRSTAQEIAYGADVQKSLDQLENKFRQLLE</sequence>
<dbReference type="Proteomes" id="UP000309676">
    <property type="component" value="Unassembled WGS sequence"/>
</dbReference>
<dbReference type="EMBL" id="VCIW01000024">
    <property type="protein sequence ID" value="TLS49116.1"/>
    <property type="molecule type" value="Genomic_DNA"/>
</dbReference>
<keyword evidence="5" id="KW-0449">Lipoprotein</keyword>
<reference evidence="6 7" key="1">
    <citation type="submission" date="2019-05" db="EMBL/GenBank/DDBJ databases">
        <authorList>
            <person name="Narsing Rao M.P."/>
            <person name="Li W.J."/>
        </authorList>
    </citation>
    <scope>NUCLEOTIDE SEQUENCE [LARGE SCALE GENOMIC DNA]</scope>
    <source>
        <strain evidence="6 7">SYSU_K30003</strain>
    </source>
</reference>
<evidence type="ECO:0000313" key="7">
    <source>
        <dbReference type="Proteomes" id="UP000309676"/>
    </source>
</evidence>
<proteinExistence type="predicted"/>
<dbReference type="AlphaFoldDB" id="A0A5R9G466"/>
<keyword evidence="1" id="KW-1003">Cell membrane</keyword>